<organism evidence="1">
    <name type="scientific">Salmonella sp</name>
    <dbReference type="NCBI Taxonomy" id="599"/>
    <lineage>
        <taxon>Bacteria</taxon>
        <taxon>Pseudomonadati</taxon>
        <taxon>Pseudomonadota</taxon>
        <taxon>Gammaproteobacteria</taxon>
        <taxon>Enterobacterales</taxon>
        <taxon>Enterobacteriaceae</taxon>
        <taxon>Salmonella</taxon>
    </lineage>
</organism>
<gene>
    <name evidence="1" type="ORF">NNIBIDOC_00158</name>
</gene>
<evidence type="ECO:0000313" key="1">
    <source>
        <dbReference type="EMBL" id="QBM91487.1"/>
    </source>
</evidence>
<geneLocation type="plasmid" evidence="1">
    <name>pSa1423-160k</name>
</geneLocation>
<keyword evidence="1" id="KW-0614">Plasmid</keyword>
<dbReference type="EMBL" id="MK356558">
    <property type="protein sequence ID" value="QBM91487.1"/>
    <property type="molecule type" value="Genomic_DNA"/>
</dbReference>
<dbReference type="AlphaFoldDB" id="A0A482ETF6"/>
<protein>
    <submittedName>
        <fullName evidence="1">Uncharacterized protein</fullName>
    </submittedName>
</protein>
<accession>A0A482ETF6</accession>
<reference evidence="1" key="1">
    <citation type="submission" date="2019-01" db="EMBL/GenBank/DDBJ databases">
        <title>Salmonella strain 1423 plasmid sequences.</title>
        <authorList>
            <person name="Chen K."/>
            <person name="Chen S."/>
        </authorList>
    </citation>
    <scope>NUCLEOTIDE SEQUENCE</scope>
    <source>
        <strain evidence="1">Sa1423</strain>
        <plasmid evidence="1">pSa1423-160k</plasmid>
    </source>
</reference>
<proteinExistence type="predicted"/>
<name>A0A482ETF6_SALSP</name>
<sequence length="120" mass="13981">MPAFSDRLRVIVFGQREAVITEACYRLLLAQALPTIRFLPYRYVFLSSRSPPFHWHKPLGEDKSSLSYVLETWTLRVNRCFQAMNKSKLRVIRHEETVITNINLLANCICHQRCATTDTP</sequence>